<keyword evidence="6" id="KW-1185">Reference proteome</keyword>
<dbReference type="EMBL" id="CP041969">
    <property type="protein sequence ID" value="QMV40303.1"/>
    <property type="molecule type" value="Genomic_DNA"/>
</dbReference>
<reference evidence="5 6" key="1">
    <citation type="submission" date="2019-07" db="EMBL/GenBank/DDBJ databases">
        <authorList>
            <person name="Kim J.K."/>
            <person name="Cheong H.-M."/>
            <person name="Choi Y."/>
            <person name="Hwang K.J."/>
            <person name="Lee S."/>
            <person name="Choi C."/>
        </authorList>
    </citation>
    <scope>NUCLEOTIDE SEQUENCE [LARGE SCALE GENOMIC DNA]</scope>
    <source>
        <strain evidence="5 6">KS 22</strain>
    </source>
</reference>
<dbReference type="AlphaFoldDB" id="A0A7G5BTL9"/>
<feature type="domain" description="Metallo-beta-lactamase" evidence="4">
    <location>
        <begin position="22"/>
        <end position="227"/>
    </location>
</feature>
<dbReference type="SMART" id="SM00849">
    <property type="entry name" value="Lactamase_B"/>
    <property type="match status" value="1"/>
</dbReference>
<dbReference type="GO" id="GO:0016787">
    <property type="term" value="F:hydrolase activity"/>
    <property type="evidence" value="ECO:0007669"/>
    <property type="project" value="UniProtKB-KW"/>
</dbReference>
<evidence type="ECO:0000313" key="5">
    <source>
        <dbReference type="EMBL" id="QMV40303.1"/>
    </source>
</evidence>
<dbReference type="RefSeq" id="WP_182301657.1">
    <property type="nucleotide sequence ID" value="NZ_CP041969.1"/>
</dbReference>
<dbReference type="PANTHER" id="PTHR42951:SF15">
    <property type="entry name" value="METALLO-BETA-LACTAMASE SUPERFAMILY PROTEIN"/>
    <property type="match status" value="1"/>
</dbReference>
<keyword evidence="5" id="KW-0378">Hydrolase</keyword>
<dbReference type="SUPFAM" id="SSF56281">
    <property type="entry name" value="Metallo-hydrolase/oxidoreductase"/>
    <property type="match status" value="1"/>
</dbReference>
<protein>
    <submittedName>
        <fullName evidence="5">MBL fold metallo-hydrolase</fullName>
    </submittedName>
</protein>
<dbReference type="InterPro" id="IPR036866">
    <property type="entry name" value="RibonucZ/Hydroxyglut_hydro"/>
</dbReference>
<dbReference type="CDD" id="cd07721">
    <property type="entry name" value="yflN-like_MBL-fold"/>
    <property type="match status" value="1"/>
</dbReference>
<sequence length="246" mass="27000">MNAPAQVTMIELPYEAFGARSALHPTLIRDDKHVILIDTGMSGKVGQLRDALAELGVTFDMLTSIILTHQDLDHVGGAADILRECSGRVTVYAHGLDKPYIEGRFPLIKTSPQALAQMASALPEHMRQDVMKSMEYAPIESVDRTLDDNERLPFCGGITVIHTPGHTAGHISLYLEESKTLIAADALTCKDGVLHGPVRQTTLDMETAILSIRKLLDYEIDKVICYHGGLCSDNVQDQLKIVAEQR</sequence>
<accession>A0A7G5BTL9</accession>
<name>A0A7G5BTL9_9BACL</name>
<organism evidence="5 6">
    <name type="scientific">Cohnella cholangitidis</name>
    <dbReference type="NCBI Taxonomy" id="2598458"/>
    <lineage>
        <taxon>Bacteria</taxon>
        <taxon>Bacillati</taxon>
        <taxon>Bacillota</taxon>
        <taxon>Bacilli</taxon>
        <taxon>Bacillales</taxon>
        <taxon>Paenibacillaceae</taxon>
        <taxon>Cohnella</taxon>
    </lineage>
</organism>
<evidence type="ECO:0000256" key="3">
    <source>
        <dbReference type="ARBA" id="ARBA00048505"/>
    </source>
</evidence>
<dbReference type="PANTHER" id="PTHR42951">
    <property type="entry name" value="METALLO-BETA-LACTAMASE DOMAIN-CONTAINING"/>
    <property type="match status" value="1"/>
</dbReference>
<dbReference type="InterPro" id="IPR050855">
    <property type="entry name" value="NDM-1-like"/>
</dbReference>
<gene>
    <name evidence="5" type="ORF">FPL14_03110</name>
</gene>
<dbReference type="KEGG" id="cchl:FPL14_03110"/>
<evidence type="ECO:0000256" key="2">
    <source>
        <dbReference type="ARBA" id="ARBA00034301"/>
    </source>
</evidence>
<evidence type="ECO:0000259" key="4">
    <source>
        <dbReference type="SMART" id="SM00849"/>
    </source>
</evidence>
<comment type="catalytic activity">
    <reaction evidence="3">
        <text>3',5'-cyclic UMP + H2O = UMP + H(+)</text>
        <dbReference type="Rhea" id="RHEA:70575"/>
        <dbReference type="ChEBI" id="CHEBI:15377"/>
        <dbReference type="ChEBI" id="CHEBI:15378"/>
        <dbReference type="ChEBI" id="CHEBI:57865"/>
        <dbReference type="ChEBI" id="CHEBI:184387"/>
    </reaction>
    <physiologicalReaction direction="left-to-right" evidence="3">
        <dbReference type="Rhea" id="RHEA:70576"/>
    </physiologicalReaction>
</comment>
<evidence type="ECO:0000256" key="1">
    <source>
        <dbReference type="ARBA" id="ARBA00034221"/>
    </source>
</evidence>
<comment type="function">
    <text evidence="2">Counteracts the endogenous Pycsar antiviral defense system. Phosphodiesterase that enables metal-dependent hydrolysis of host cyclic nucleotide Pycsar defense signals such as cCMP and cUMP.</text>
</comment>
<dbReference type="Proteomes" id="UP000515679">
    <property type="component" value="Chromosome"/>
</dbReference>
<dbReference type="Pfam" id="PF00753">
    <property type="entry name" value="Lactamase_B"/>
    <property type="match status" value="1"/>
</dbReference>
<proteinExistence type="predicted"/>
<comment type="catalytic activity">
    <reaction evidence="1">
        <text>3',5'-cyclic CMP + H2O = CMP + H(+)</text>
        <dbReference type="Rhea" id="RHEA:72675"/>
        <dbReference type="ChEBI" id="CHEBI:15377"/>
        <dbReference type="ChEBI" id="CHEBI:15378"/>
        <dbReference type="ChEBI" id="CHEBI:58003"/>
        <dbReference type="ChEBI" id="CHEBI:60377"/>
    </reaction>
    <physiologicalReaction direction="left-to-right" evidence="1">
        <dbReference type="Rhea" id="RHEA:72676"/>
    </physiologicalReaction>
</comment>
<dbReference type="Gene3D" id="3.60.15.10">
    <property type="entry name" value="Ribonuclease Z/Hydroxyacylglutathione hydrolase-like"/>
    <property type="match status" value="1"/>
</dbReference>
<evidence type="ECO:0000313" key="6">
    <source>
        <dbReference type="Proteomes" id="UP000515679"/>
    </source>
</evidence>
<dbReference type="InterPro" id="IPR001279">
    <property type="entry name" value="Metallo-B-lactamas"/>
</dbReference>